<dbReference type="STRING" id="1196081.A0A364KTN2"/>
<dbReference type="GO" id="GO:0004497">
    <property type="term" value="F:monooxygenase activity"/>
    <property type="evidence" value="ECO:0007669"/>
    <property type="project" value="UniProtKB-KW"/>
</dbReference>
<gene>
    <name evidence="9" type="ORF">BHQ10_002863</name>
</gene>
<keyword evidence="5" id="KW-0560">Oxidoreductase</keyword>
<reference evidence="9 10" key="1">
    <citation type="journal article" date="2017" name="Biotechnol. Biofuels">
        <title>Differential beta-glucosidase expression as a function of carbon source availability in Talaromyces amestolkiae: a genomic and proteomic approach.</title>
        <authorList>
            <person name="de Eugenio L.I."/>
            <person name="Mendez-Liter J.A."/>
            <person name="Nieto-Dominguez M."/>
            <person name="Alonso L."/>
            <person name="Gil-Munoz J."/>
            <person name="Barriuso J."/>
            <person name="Prieto A."/>
            <person name="Martinez M.J."/>
        </authorList>
    </citation>
    <scope>NUCLEOTIDE SEQUENCE [LARGE SCALE GENOMIC DNA]</scope>
    <source>
        <strain evidence="9 10">CIB</strain>
    </source>
</reference>
<proteinExistence type="inferred from homology"/>
<dbReference type="GO" id="GO:0020037">
    <property type="term" value="F:heme binding"/>
    <property type="evidence" value="ECO:0007669"/>
    <property type="project" value="InterPro"/>
</dbReference>
<dbReference type="InterPro" id="IPR036396">
    <property type="entry name" value="Cyt_P450_sf"/>
</dbReference>
<keyword evidence="10" id="KW-1185">Reference proteome</keyword>
<sequence length="432" mass="49408">MVRTENSAGSTVQVCSYRRDTWYLGARLNAYHDNMFLLLDAASHDKAKARTFGAYSGREFPHLERGIDQQVNKLIDIIRTRYVQPNDGNPRLLDLAPIMSFFTLDVITQAAFGREFGYLETESDLYGWFESLRAFFPFATMSVNVPWVRNFFYSPWVLKFFGPKTTDKKGIGRLMWIARKEVNKRFDSGVKVENDMLGSFIKHGLNRNDCESEGLFMVIAGSETTASALRVIMLYVMTTPRVYQKLKKIVAEAVRDGTVSTPITYEQARHIPYLQAVLHEGLRMRPPAPSMFPKSVPKGGDTINGKFVPEGTAIGMNTPSMMRSFKEFGPDPDMFRPERFSEASEQERIKRERTVDLLFGYGRWMCAGKPVALMELNKVVFELLREFDFQLANPVKPWSTEAYTIFMDYDFWVRVTNANTLDSSQNQEATSS</sequence>
<evidence type="ECO:0000256" key="1">
    <source>
        <dbReference type="ARBA" id="ARBA00001971"/>
    </source>
</evidence>
<evidence type="ECO:0000256" key="4">
    <source>
        <dbReference type="ARBA" id="ARBA00022723"/>
    </source>
</evidence>
<dbReference type="PRINTS" id="PR00385">
    <property type="entry name" value="P450"/>
</dbReference>
<evidence type="ECO:0000256" key="5">
    <source>
        <dbReference type="ARBA" id="ARBA00023002"/>
    </source>
</evidence>
<dbReference type="InterPro" id="IPR002401">
    <property type="entry name" value="Cyt_P450_E_grp-I"/>
</dbReference>
<evidence type="ECO:0000256" key="3">
    <source>
        <dbReference type="ARBA" id="ARBA00022617"/>
    </source>
</evidence>
<dbReference type="PRINTS" id="PR00463">
    <property type="entry name" value="EP450I"/>
</dbReference>
<evidence type="ECO:0000256" key="2">
    <source>
        <dbReference type="ARBA" id="ARBA00010617"/>
    </source>
</evidence>
<keyword evidence="4 8" id="KW-0479">Metal-binding</keyword>
<keyword evidence="7" id="KW-0503">Monooxygenase</keyword>
<dbReference type="EMBL" id="MIKG01000004">
    <property type="protein sequence ID" value="RAO66851.1"/>
    <property type="molecule type" value="Genomic_DNA"/>
</dbReference>
<evidence type="ECO:0000256" key="8">
    <source>
        <dbReference type="PIRSR" id="PIRSR602401-1"/>
    </source>
</evidence>
<dbReference type="PANTHER" id="PTHR24305">
    <property type="entry name" value="CYTOCHROME P450"/>
    <property type="match status" value="1"/>
</dbReference>
<name>A0A364KTN2_TALAM</name>
<dbReference type="RefSeq" id="XP_040731367.1">
    <property type="nucleotide sequence ID" value="XM_040875055.1"/>
</dbReference>
<dbReference type="GO" id="GO:0016705">
    <property type="term" value="F:oxidoreductase activity, acting on paired donors, with incorporation or reduction of molecular oxygen"/>
    <property type="evidence" value="ECO:0007669"/>
    <property type="project" value="InterPro"/>
</dbReference>
<dbReference type="CDD" id="cd11060">
    <property type="entry name" value="CYP57A1-like"/>
    <property type="match status" value="1"/>
</dbReference>
<accession>A0A364KTN2</accession>
<evidence type="ECO:0000313" key="9">
    <source>
        <dbReference type="EMBL" id="RAO66851.1"/>
    </source>
</evidence>
<organism evidence="9 10">
    <name type="scientific">Talaromyces amestolkiae</name>
    <dbReference type="NCBI Taxonomy" id="1196081"/>
    <lineage>
        <taxon>Eukaryota</taxon>
        <taxon>Fungi</taxon>
        <taxon>Dikarya</taxon>
        <taxon>Ascomycota</taxon>
        <taxon>Pezizomycotina</taxon>
        <taxon>Eurotiomycetes</taxon>
        <taxon>Eurotiomycetidae</taxon>
        <taxon>Eurotiales</taxon>
        <taxon>Trichocomaceae</taxon>
        <taxon>Talaromyces</taxon>
        <taxon>Talaromyces sect. Talaromyces</taxon>
    </lineage>
</organism>
<feature type="binding site" description="axial binding residue" evidence="8">
    <location>
        <position position="366"/>
    </location>
    <ligand>
        <name>heme</name>
        <dbReference type="ChEBI" id="CHEBI:30413"/>
    </ligand>
    <ligandPart>
        <name>Fe</name>
        <dbReference type="ChEBI" id="CHEBI:18248"/>
    </ligandPart>
</feature>
<evidence type="ECO:0000256" key="6">
    <source>
        <dbReference type="ARBA" id="ARBA00023004"/>
    </source>
</evidence>
<evidence type="ECO:0000313" key="10">
    <source>
        <dbReference type="Proteomes" id="UP000249363"/>
    </source>
</evidence>
<dbReference type="AlphaFoldDB" id="A0A364KTN2"/>
<comment type="similarity">
    <text evidence="2">Belongs to the cytochrome P450 family.</text>
</comment>
<dbReference type="InterPro" id="IPR001128">
    <property type="entry name" value="Cyt_P450"/>
</dbReference>
<dbReference type="Pfam" id="PF00067">
    <property type="entry name" value="p450"/>
    <property type="match status" value="1"/>
</dbReference>
<evidence type="ECO:0008006" key="11">
    <source>
        <dbReference type="Google" id="ProtNLM"/>
    </source>
</evidence>
<dbReference type="Gene3D" id="1.10.630.10">
    <property type="entry name" value="Cytochrome P450"/>
    <property type="match status" value="1"/>
</dbReference>
<dbReference type="Proteomes" id="UP000249363">
    <property type="component" value="Unassembled WGS sequence"/>
</dbReference>
<dbReference type="InterPro" id="IPR050121">
    <property type="entry name" value="Cytochrome_P450_monoxygenase"/>
</dbReference>
<protein>
    <recommendedName>
        <fullName evidence="11">Cytochrome P450</fullName>
    </recommendedName>
</protein>
<keyword evidence="6 8" id="KW-0408">Iron</keyword>
<comment type="caution">
    <text evidence="9">The sequence shown here is derived from an EMBL/GenBank/DDBJ whole genome shotgun (WGS) entry which is preliminary data.</text>
</comment>
<evidence type="ECO:0000256" key="7">
    <source>
        <dbReference type="ARBA" id="ARBA00023033"/>
    </source>
</evidence>
<dbReference type="SUPFAM" id="SSF48264">
    <property type="entry name" value="Cytochrome P450"/>
    <property type="match status" value="1"/>
</dbReference>
<dbReference type="GO" id="GO:0005506">
    <property type="term" value="F:iron ion binding"/>
    <property type="evidence" value="ECO:0007669"/>
    <property type="project" value="InterPro"/>
</dbReference>
<keyword evidence="3 8" id="KW-0349">Heme</keyword>
<dbReference type="OrthoDB" id="3934656at2759"/>
<dbReference type="PANTHER" id="PTHR24305:SF77">
    <property type="entry name" value="CYTOCHROME P450 MONOOXYGENASE"/>
    <property type="match status" value="1"/>
</dbReference>
<comment type="cofactor">
    <cofactor evidence="1 8">
        <name>heme</name>
        <dbReference type="ChEBI" id="CHEBI:30413"/>
    </cofactor>
</comment>
<dbReference type="GeneID" id="63792079"/>